<evidence type="ECO:0000313" key="2">
    <source>
        <dbReference type="Proteomes" id="UP000504636"/>
    </source>
</evidence>
<reference evidence="3" key="3">
    <citation type="submission" date="2025-04" db="UniProtKB">
        <authorList>
            <consortium name="RefSeq"/>
        </authorList>
    </citation>
    <scope>IDENTIFICATION</scope>
    <source>
        <strain evidence="3">CBS 304.34</strain>
    </source>
</reference>
<organism evidence="1">
    <name type="scientific">Mytilinidion resinicola</name>
    <dbReference type="NCBI Taxonomy" id="574789"/>
    <lineage>
        <taxon>Eukaryota</taxon>
        <taxon>Fungi</taxon>
        <taxon>Dikarya</taxon>
        <taxon>Ascomycota</taxon>
        <taxon>Pezizomycotina</taxon>
        <taxon>Dothideomycetes</taxon>
        <taxon>Pleosporomycetidae</taxon>
        <taxon>Mytilinidiales</taxon>
        <taxon>Mytilinidiaceae</taxon>
        <taxon>Mytilinidion</taxon>
    </lineage>
</organism>
<reference evidence="3" key="2">
    <citation type="submission" date="2020-04" db="EMBL/GenBank/DDBJ databases">
        <authorList>
            <consortium name="NCBI Genome Project"/>
        </authorList>
    </citation>
    <scope>NUCLEOTIDE SEQUENCE</scope>
    <source>
        <strain evidence="3">CBS 304.34</strain>
    </source>
</reference>
<dbReference type="GeneID" id="54460503"/>
<dbReference type="Proteomes" id="UP000504636">
    <property type="component" value="Unplaced"/>
</dbReference>
<dbReference type="GO" id="GO:0005506">
    <property type="term" value="F:iron ion binding"/>
    <property type="evidence" value="ECO:0007669"/>
    <property type="project" value="InterPro"/>
</dbReference>
<dbReference type="GO" id="GO:0004497">
    <property type="term" value="F:monooxygenase activity"/>
    <property type="evidence" value="ECO:0007669"/>
    <property type="project" value="InterPro"/>
</dbReference>
<dbReference type="OrthoDB" id="1470350at2759"/>
<proteinExistence type="predicted"/>
<dbReference type="EMBL" id="MU003697">
    <property type="protein sequence ID" value="KAF2812744.1"/>
    <property type="molecule type" value="Genomic_DNA"/>
</dbReference>
<gene>
    <name evidence="1 3" type="ORF">BDZ99DRAFT_461383</name>
</gene>
<dbReference type="InterPro" id="IPR036396">
    <property type="entry name" value="Cyt_P450_sf"/>
</dbReference>
<reference evidence="1 3" key="1">
    <citation type="journal article" date="2020" name="Stud. Mycol.">
        <title>101 Dothideomycetes genomes: a test case for predicting lifestyles and emergence of pathogens.</title>
        <authorList>
            <person name="Haridas S."/>
            <person name="Albert R."/>
            <person name="Binder M."/>
            <person name="Bloem J."/>
            <person name="Labutti K."/>
            <person name="Salamov A."/>
            <person name="Andreopoulos B."/>
            <person name="Baker S."/>
            <person name="Barry K."/>
            <person name="Bills G."/>
            <person name="Bluhm B."/>
            <person name="Cannon C."/>
            <person name="Castanera R."/>
            <person name="Culley D."/>
            <person name="Daum C."/>
            <person name="Ezra D."/>
            <person name="Gonzalez J."/>
            <person name="Henrissat B."/>
            <person name="Kuo A."/>
            <person name="Liang C."/>
            <person name="Lipzen A."/>
            <person name="Lutzoni F."/>
            <person name="Magnuson J."/>
            <person name="Mondo S."/>
            <person name="Nolan M."/>
            <person name="Ohm R."/>
            <person name="Pangilinan J."/>
            <person name="Park H.-J."/>
            <person name="Ramirez L."/>
            <person name="Alfaro M."/>
            <person name="Sun H."/>
            <person name="Tritt A."/>
            <person name="Yoshinaga Y."/>
            <person name="Zwiers L.-H."/>
            <person name="Turgeon B."/>
            <person name="Goodwin S."/>
            <person name="Spatafora J."/>
            <person name="Crous P."/>
            <person name="Grigoriev I."/>
        </authorList>
    </citation>
    <scope>NUCLEOTIDE SEQUENCE</scope>
    <source>
        <strain evidence="1 3">CBS 304.34</strain>
    </source>
</reference>
<protein>
    <submittedName>
        <fullName evidence="1 3">Uncharacterized protein</fullName>
    </submittedName>
</protein>
<dbReference type="AlphaFoldDB" id="A0A6A6YXM2"/>
<dbReference type="GO" id="GO:0016705">
    <property type="term" value="F:oxidoreductase activity, acting on paired donors, with incorporation or reduction of molecular oxygen"/>
    <property type="evidence" value="ECO:0007669"/>
    <property type="project" value="InterPro"/>
</dbReference>
<dbReference type="Gene3D" id="1.10.630.10">
    <property type="entry name" value="Cytochrome P450"/>
    <property type="match status" value="1"/>
</dbReference>
<evidence type="ECO:0000313" key="3">
    <source>
        <dbReference type="RefSeq" id="XP_033579708.1"/>
    </source>
</evidence>
<name>A0A6A6YXM2_9PEZI</name>
<accession>A0A6A6YXM2</accession>
<keyword evidence="2" id="KW-1185">Reference proteome</keyword>
<sequence length="111" mass="12517">MYWAYVYGLPLLSIALRSLKLTKCSVNSNPWKLASWVLARILHDARLREKIEAEIAPYFTSTNSLSPVKLALKLRNCSYLMATYSEVLWTTSSSTSVRKVDKDCVIGGKTL</sequence>
<evidence type="ECO:0000313" key="1">
    <source>
        <dbReference type="EMBL" id="KAF2812744.1"/>
    </source>
</evidence>
<dbReference type="GO" id="GO:0020037">
    <property type="term" value="F:heme binding"/>
    <property type="evidence" value="ECO:0007669"/>
    <property type="project" value="InterPro"/>
</dbReference>
<dbReference type="RefSeq" id="XP_033579708.1">
    <property type="nucleotide sequence ID" value="XM_033719610.1"/>
</dbReference>